<accession>A0A0L6CIK8</accession>
<comment type="similarity">
    <text evidence="1">Belongs to the saccharopine dehydrogenase family. Enoyl reductase subfamily.</text>
</comment>
<comment type="caution">
    <text evidence="3">The sequence shown here is derived from an EMBL/GenBank/DDBJ whole genome shotgun (WGS) entry which is preliminary data.</text>
</comment>
<evidence type="ECO:0000256" key="1">
    <source>
        <dbReference type="ARBA" id="ARBA00010591"/>
    </source>
</evidence>
<dbReference type="Gene3D" id="3.40.50.720">
    <property type="entry name" value="NAD(P)-binding Rossmann-like Domain"/>
    <property type="match status" value="1"/>
</dbReference>
<sequence>MSPASPAQPARDLDVVLYGATGFVGRLTAMHLAKAAPEGTRIGLAGRTAAKLEKVRSELGPRAADWPLVIADATDEASLKALAERAKVVITTVGPYAAYGLPLVEACARAGTDYVDLTGEVLFVRRSIDRVSDLAEASGARIVHSCGYDSVPSDLAVMLVAEKAQADGAGELTDTTVYATLKGGFSGGTIDSARRQIDEIRADKALRKVALDTFALSPARESEPKGEWKDSAAVRYSDDVKSWTAPFVMAMYNTRIVRRSNALLGHAYGKGFRYREVMRAGDGNRGRATAYAIAGGLGAGFAALSAPFLRPVTDRVFPSPGEGPSEKAQAEGFFKMECRTITTDGSQYRSTVAAQGDPGYAATSVILGESALCLALERDRCPLPAGMNGGVLTPATALGDVLVDRLKAQGFTCTAERV</sequence>
<proteinExistence type="inferred from homology"/>
<dbReference type="InterPro" id="IPR051276">
    <property type="entry name" value="Saccharopine_DH-like_oxidrdct"/>
</dbReference>
<dbReference type="Proteomes" id="UP000037397">
    <property type="component" value="Unassembled WGS sequence"/>
</dbReference>
<dbReference type="EMBL" id="LAIR01000002">
    <property type="protein sequence ID" value="KNX37559.1"/>
    <property type="molecule type" value="Genomic_DNA"/>
</dbReference>
<dbReference type="AlphaFoldDB" id="A0A0L6CIK8"/>
<keyword evidence="4" id="KW-1185">Reference proteome</keyword>
<dbReference type="InterPro" id="IPR036291">
    <property type="entry name" value="NAD(P)-bd_dom_sf"/>
</dbReference>
<gene>
    <name evidence="3" type="ORF">VV01_11010</name>
</gene>
<name>A0A0L6CIK8_9MICO</name>
<evidence type="ECO:0000313" key="3">
    <source>
        <dbReference type="EMBL" id="KNX37559.1"/>
    </source>
</evidence>
<reference evidence="4" key="1">
    <citation type="submission" date="2015-03" db="EMBL/GenBank/DDBJ databases">
        <title>Luteipulveratus halotolerans sp. nov., a novel actinobacterium (Dermacoccaceae) from Sarawak, Malaysia.</title>
        <authorList>
            <person name="Juboi H."/>
            <person name="Basik A."/>
            <person name="Shamsul S.S."/>
            <person name="Arnold P."/>
            <person name="Schmitt E.K."/>
            <person name="Sanglier J.-J."/>
            <person name="Yeo T."/>
        </authorList>
    </citation>
    <scope>NUCLEOTIDE SEQUENCE [LARGE SCALE GENOMIC DNA]</scope>
    <source>
        <strain evidence="4">C296001</strain>
    </source>
</reference>
<evidence type="ECO:0000313" key="4">
    <source>
        <dbReference type="Proteomes" id="UP000037397"/>
    </source>
</evidence>
<dbReference type="FunFam" id="3.40.50.720:FF:000413">
    <property type="entry name" value="Trans-acting enoyl reductase"/>
    <property type="match status" value="1"/>
</dbReference>
<protein>
    <submittedName>
        <fullName evidence="3">Enoyl reductase</fullName>
    </submittedName>
</protein>
<organism evidence="3 4">
    <name type="scientific">Luteipulveratus halotolerans</name>
    <dbReference type="NCBI Taxonomy" id="1631356"/>
    <lineage>
        <taxon>Bacteria</taxon>
        <taxon>Bacillati</taxon>
        <taxon>Actinomycetota</taxon>
        <taxon>Actinomycetes</taxon>
        <taxon>Micrococcales</taxon>
        <taxon>Dermacoccaceae</taxon>
        <taxon>Luteipulveratus</taxon>
    </lineage>
</organism>
<dbReference type="SUPFAM" id="SSF51735">
    <property type="entry name" value="NAD(P)-binding Rossmann-fold domains"/>
    <property type="match status" value="1"/>
</dbReference>
<dbReference type="PANTHER" id="PTHR12286:SF5">
    <property type="entry name" value="SACCHAROPINE DEHYDROGENASE-LIKE OXIDOREDUCTASE"/>
    <property type="match status" value="1"/>
</dbReference>
<dbReference type="InterPro" id="IPR005097">
    <property type="entry name" value="Sacchrp_dh_NADP-bd"/>
</dbReference>
<dbReference type="PATRIC" id="fig|1631356.3.peg.2149"/>
<evidence type="ECO:0000259" key="2">
    <source>
        <dbReference type="Pfam" id="PF03435"/>
    </source>
</evidence>
<dbReference type="GO" id="GO:0005886">
    <property type="term" value="C:plasma membrane"/>
    <property type="evidence" value="ECO:0007669"/>
    <property type="project" value="TreeGrafter"/>
</dbReference>
<dbReference type="Pfam" id="PF03435">
    <property type="entry name" value="Sacchrp_dh_NADP"/>
    <property type="match status" value="1"/>
</dbReference>
<dbReference type="STRING" id="1631356.VV01_11010"/>
<dbReference type="GO" id="GO:0009247">
    <property type="term" value="P:glycolipid biosynthetic process"/>
    <property type="evidence" value="ECO:0007669"/>
    <property type="project" value="TreeGrafter"/>
</dbReference>
<feature type="domain" description="Saccharopine dehydrogenase NADP binding" evidence="2">
    <location>
        <begin position="15"/>
        <end position="118"/>
    </location>
</feature>
<dbReference type="PANTHER" id="PTHR12286">
    <property type="entry name" value="SACCHAROPINE DEHYDROGENASE-LIKE OXIDOREDUCTASE"/>
    <property type="match status" value="1"/>
</dbReference>
<dbReference type="OrthoDB" id="4369409at2"/>
<dbReference type="RefSeq" id="WP_050669924.1">
    <property type="nucleotide sequence ID" value="NZ_LAIR01000002.1"/>
</dbReference>